<dbReference type="FunFam" id="3.90.70.10:FF:000031">
    <property type="entry name" value="Cathepsin B"/>
    <property type="match status" value="1"/>
</dbReference>
<dbReference type="Gene3D" id="3.90.70.10">
    <property type="entry name" value="Cysteine proteinases"/>
    <property type="match status" value="1"/>
</dbReference>
<dbReference type="GO" id="GO:0008234">
    <property type="term" value="F:cysteine-type peptidase activity"/>
    <property type="evidence" value="ECO:0007669"/>
    <property type="project" value="UniProtKB-KW"/>
</dbReference>
<dbReference type="InterPro" id="IPR038765">
    <property type="entry name" value="Papain-like_cys_pep_sf"/>
</dbReference>
<dbReference type="InterPro" id="IPR025661">
    <property type="entry name" value="Pept_asp_AS"/>
</dbReference>
<evidence type="ECO:0000256" key="8">
    <source>
        <dbReference type="SAM" id="SignalP"/>
    </source>
</evidence>
<dbReference type="InterPro" id="IPR025660">
    <property type="entry name" value="Pept_his_AS"/>
</dbReference>
<evidence type="ECO:0000256" key="3">
    <source>
        <dbReference type="ARBA" id="ARBA00022729"/>
    </source>
</evidence>
<evidence type="ECO:0000256" key="7">
    <source>
        <dbReference type="ARBA" id="ARBA00023157"/>
    </source>
</evidence>
<dbReference type="EMBL" id="JBEDNZ010000006">
    <property type="protein sequence ID" value="KAL0841310.1"/>
    <property type="molecule type" value="Genomic_DNA"/>
</dbReference>
<comment type="caution">
    <text evidence="10">The sequence shown here is derived from an EMBL/GenBank/DDBJ whole genome shotgun (WGS) entry which is preliminary data.</text>
</comment>
<comment type="similarity">
    <text evidence="1">Belongs to the peptidase C1 family.</text>
</comment>
<evidence type="ECO:0000256" key="4">
    <source>
        <dbReference type="ARBA" id="ARBA00022801"/>
    </source>
</evidence>
<dbReference type="PRINTS" id="PR00705">
    <property type="entry name" value="PAPAIN"/>
</dbReference>
<dbReference type="SUPFAM" id="SSF54001">
    <property type="entry name" value="Cysteine proteinases"/>
    <property type="match status" value="1"/>
</dbReference>
<evidence type="ECO:0000256" key="1">
    <source>
        <dbReference type="ARBA" id="ARBA00008455"/>
    </source>
</evidence>
<sequence length="342" mass="38699">MKIIPTLVSLALAIAAVTSHRMHPLSDEFIDFINSKQTLWRAGRNFHRNTPLKYLKRLAGTIKDDATFNDRYAGKPPLYKHTKPPRDFDARSKWNHCRSLNEIRDQGACGSCWAVAAVSTMTDRLCIQSKGREKVHFSELDLMSCCMRCGNPCNGGALEKAWRYGRSKGIVSGGEYNSHEGCKPYTIPPCEHGNKTHYNGMPPCGHTIPNTVCKQECEPSYKKKYNADRRKLYTYYKNTKIMEIMSDIQNNGPVSTAFLVHEDFLNYKSGIYSYVSGAAIGLHSVKLLGWGEEGGVKYWLAANSWNSDWGDRGFFKIIRGKNHLGIEDVMYAGLFKVKPKRH</sequence>
<dbReference type="InterPro" id="IPR000169">
    <property type="entry name" value="Pept_cys_AS"/>
</dbReference>
<accession>A0ABD0TE01</accession>
<gene>
    <name evidence="10" type="ORF">ABMA28_015024</name>
</gene>
<dbReference type="Pfam" id="PF08127">
    <property type="entry name" value="Propeptide_C1"/>
    <property type="match status" value="1"/>
</dbReference>
<dbReference type="PROSITE" id="PS00640">
    <property type="entry name" value="THIOL_PROTEASE_ASN"/>
    <property type="match status" value="1"/>
</dbReference>
<feature type="domain" description="Peptidase C1A papain C-terminal" evidence="9">
    <location>
        <begin position="84"/>
        <end position="334"/>
    </location>
</feature>
<evidence type="ECO:0000256" key="2">
    <source>
        <dbReference type="ARBA" id="ARBA00022670"/>
    </source>
</evidence>
<evidence type="ECO:0000256" key="5">
    <source>
        <dbReference type="ARBA" id="ARBA00022807"/>
    </source>
</evidence>
<dbReference type="InterPro" id="IPR012599">
    <property type="entry name" value="Propeptide_C1A"/>
</dbReference>
<dbReference type="PROSITE" id="PS00639">
    <property type="entry name" value="THIOL_PROTEASE_HIS"/>
    <property type="match status" value="1"/>
</dbReference>
<dbReference type="PANTHER" id="PTHR12411">
    <property type="entry name" value="CYSTEINE PROTEASE FAMILY C1-RELATED"/>
    <property type="match status" value="1"/>
</dbReference>
<dbReference type="GO" id="GO:0006508">
    <property type="term" value="P:proteolysis"/>
    <property type="evidence" value="ECO:0007669"/>
    <property type="project" value="UniProtKB-KW"/>
</dbReference>
<keyword evidence="4" id="KW-0378">Hydrolase</keyword>
<organism evidence="10 11">
    <name type="scientific">Loxostege sticticalis</name>
    <name type="common">Beet webworm moth</name>
    <dbReference type="NCBI Taxonomy" id="481309"/>
    <lineage>
        <taxon>Eukaryota</taxon>
        <taxon>Metazoa</taxon>
        <taxon>Ecdysozoa</taxon>
        <taxon>Arthropoda</taxon>
        <taxon>Hexapoda</taxon>
        <taxon>Insecta</taxon>
        <taxon>Pterygota</taxon>
        <taxon>Neoptera</taxon>
        <taxon>Endopterygota</taxon>
        <taxon>Lepidoptera</taxon>
        <taxon>Glossata</taxon>
        <taxon>Ditrysia</taxon>
        <taxon>Pyraloidea</taxon>
        <taxon>Crambidae</taxon>
        <taxon>Pyraustinae</taxon>
        <taxon>Loxostege</taxon>
    </lineage>
</organism>
<evidence type="ECO:0000259" key="9">
    <source>
        <dbReference type="SMART" id="SM00645"/>
    </source>
</evidence>
<evidence type="ECO:0000313" key="11">
    <source>
        <dbReference type="Proteomes" id="UP001549921"/>
    </source>
</evidence>
<keyword evidence="7" id="KW-1015">Disulfide bond</keyword>
<feature type="signal peptide" evidence="8">
    <location>
        <begin position="1"/>
        <end position="19"/>
    </location>
</feature>
<keyword evidence="2" id="KW-0645">Protease</keyword>
<dbReference type="PROSITE" id="PS00139">
    <property type="entry name" value="THIOL_PROTEASE_CYS"/>
    <property type="match status" value="1"/>
</dbReference>
<name>A0ABD0TE01_LOXSC</name>
<dbReference type="Pfam" id="PF00112">
    <property type="entry name" value="Peptidase_C1"/>
    <property type="match status" value="1"/>
</dbReference>
<evidence type="ECO:0000313" key="10">
    <source>
        <dbReference type="EMBL" id="KAL0841310.1"/>
    </source>
</evidence>
<dbReference type="CDD" id="cd02620">
    <property type="entry name" value="Peptidase_C1A_CathepsinB"/>
    <property type="match status" value="1"/>
</dbReference>
<dbReference type="Proteomes" id="UP001549921">
    <property type="component" value="Unassembled WGS sequence"/>
</dbReference>
<feature type="chain" id="PRO_5044872346" description="Peptidase C1A papain C-terminal domain-containing protein" evidence="8">
    <location>
        <begin position="20"/>
        <end position="342"/>
    </location>
</feature>
<keyword evidence="3 8" id="KW-0732">Signal</keyword>
<protein>
    <recommendedName>
        <fullName evidence="9">Peptidase C1A papain C-terminal domain-containing protein</fullName>
    </recommendedName>
</protein>
<keyword evidence="5" id="KW-0788">Thiol protease</keyword>
<keyword evidence="6" id="KW-0865">Zymogen</keyword>
<dbReference type="AlphaFoldDB" id="A0ABD0TE01"/>
<evidence type="ECO:0000256" key="6">
    <source>
        <dbReference type="ARBA" id="ARBA00023145"/>
    </source>
</evidence>
<dbReference type="SMART" id="SM00645">
    <property type="entry name" value="Pept_C1"/>
    <property type="match status" value="1"/>
</dbReference>
<dbReference type="InterPro" id="IPR013128">
    <property type="entry name" value="Peptidase_C1A"/>
</dbReference>
<proteinExistence type="inferred from homology"/>
<dbReference type="InterPro" id="IPR000668">
    <property type="entry name" value="Peptidase_C1A_C"/>
</dbReference>
<reference evidence="10 11" key="1">
    <citation type="submission" date="2024-06" db="EMBL/GenBank/DDBJ databases">
        <title>A chromosome-level genome assembly of beet webworm, Loxostege sticticalis.</title>
        <authorList>
            <person name="Zhang Y."/>
        </authorList>
    </citation>
    <scope>NUCLEOTIDE SEQUENCE [LARGE SCALE GENOMIC DNA]</scope>
    <source>
        <strain evidence="10">AQ028</strain>
        <tissue evidence="10">Male pupae</tissue>
    </source>
</reference>